<dbReference type="EMBL" id="MT142530">
    <property type="protein sequence ID" value="QJA84529.1"/>
    <property type="molecule type" value="Genomic_DNA"/>
</dbReference>
<gene>
    <name evidence="3" type="ORF">MM415A00187_0064</name>
    <name evidence="2" type="ORF">MM415B00313_0065</name>
    <name evidence="1" type="ORF">TM448A03446_0005</name>
    <name evidence="4" type="ORF">TM448B03003_0005</name>
</gene>
<dbReference type="AlphaFoldDB" id="A0A6H2A122"/>
<name>A0A6H2A122_9ZZZZ</name>
<dbReference type="EMBL" id="MT141564">
    <property type="protein sequence ID" value="QJA67017.1"/>
    <property type="molecule type" value="Genomic_DNA"/>
</dbReference>
<protein>
    <submittedName>
        <fullName evidence="1">Uncharacterized protein</fullName>
    </submittedName>
</protein>
<evidence type="ECO:0000313" key="1">
    <source>
        <dbReference type="EMBL" id="QJA53351.1"/>
    </source>
</evidence>
<dbReference type="EMBL" id="MT144983">
    <property type="protein sequence ID" value="QJI02210.1"/>
    <property type="molecule type" value="Genomic_DNA"/>
</dbReference>
<evidence type="ECO:0000313" key="3">
    <source>
        <dbReference type="EMBL" id="QJA84529.1"/>
    </source>
</evidence>
<evidence type="ECO:0000313" key="2">
    <source>
        <dbReference type="EMBL" id="QJA67017.1"/>
    </source>
</evidence>
<evidence type="ECO:0000313" key="4">
    <source>
        <dbReference type="EMBL" id="QJI02210.1"/>
    </source>
</evidence>
<proteinExistence type="predicted"/>
<accession>A0A6H2A122</accession>
<dbReference type="EMBL" id="MT144415">
    <property type="protein sequence ID" value="QJA53351.1"/>
    <property type="molecule type" value="Genomic_DNA"/>
</dbReference>
<organism evidence="1">
    <name type="scientific">viral metagenome</name>
    <dbReference type="NCBI Taxonomy" id="1070528"/>
    <lineage>
        <taxon>unclassified sequences</taxon>
        <taxon>metagenomes</taxon>
        <taxon>organismal metagenomes</taxon>
    </lineage>
</organism>
<sequence length="140" mass="16164">MTILTNKERLQKIAGSKSVCEYAQQAYKERLIDEMDRKIVKDIIVDIEELVQEVKKLIPEGKSRAVAIEKLLQVKDHIKDAVNPEGEYSYNTLTWHRCPQCKNLILVELFFNKMNKNYRYICPSCGTNVVVVVGDSKDDE</sequence>
<reference evidence="1" key="1">
    <citation type="submission" date="2020-03" db="EMBL/GenBank/DDBJ databases">
        <title>The deep terrestrial virosphere.</title>
        <authorList>
            <person name="Holmfeldt K."/>
            <person name="Nilsson E."/>
            <person name="Simone D."/>
            <person name="Lopez-Fernandez M."/>
            <person name="Wu X."/>
            <person name="de Brujin I."/>
            <person name="Lundin D."/>
            <person name="Andersson A."/>
            <person name="Bertilsson S."/>
            <person name="Dopson M."/>
        </authorList>
    </citation>
    <scope>NUCLEOTIDE SEQUENCE</scope>
    <source>
        <strain evidence="3">MM415A00187</strain>
        <strain evidence="2">MM415B00313</strain>
        <strain evidence="1">TM448A03446</strain>
        <strain evidence="4">TM448B03003</strain>
    </source>
</reference>